<accession>A0A2S0KH10</accession>
<protein>
    <submittedName>
        <fullName evidence="1">Uncharacterized protein</fullName>
    </submittedName>
</protein>
<dbReference type="RefSeq" id="WP_105942691.1">
    <property type="nucleotide sequence ID" value="NZ_CP027433.1"/>
</dbReference>
<dbReference type="KEGG" id="git:C6V83_12655"/>
<dbReference type="OrthoDB" id="3431291at2"/>
<keyword evidence="2" id="KW-1185">Reference proteome</keyword>
<name>A0A2S0KH10_9ACTN</name>
<proteinExistence type="predicted"/>
<dbReference type="EMBL" id="CP027433">
    <property type="protein sequence ID" value="AVM00978.1"/>
    <property type="molecule type" value="Genomic_DNA"/>
</dbReference>
<evidence type="ECO:0000313" key="1">
    <source>
        <dbReference type="EMBL" id="AVM00978.1"/>
    </source>
</evidence>
<dbReference type="Proteomes" id="UP000239814">
    <property type="component" value="Chromosome"/>
</dbReference>
<gene>
    <name evidence="1" type="ORF">C6V83_12655</name>
</gene>
<evidence type="ECO:0000313" key="2">
    <source>
        <dbReference type="Proteomes" id="UP000239814"/>
    </source>
</evidence>
<organism evidence="1 2">
    <name type="scientific">Gordonia iterans</name>
    <dbReference type="NCBI Taxonomy" id="1004901"/>
    <lineage>
        <taxon>Bacteria</taxon>
        <taxon>Bacillati</taxon>
        <taxon>Actinomycetota</taxon>
        <taxon>Actinomycetes</taxon>
        <taxon>Mycobacteriales</taxon>
        <taxon>Gordoniaceae</taxon>
        <taxon>Gordonia</taxon>
    </lineage>
</organism>
<dbReference type="AlphaFoldDB" id="A0A2S0KH10"/>
<reference evidence="1 2" key="1">
    <citation type="submission" date="2018-03" db="EMBL/GenBank/DDBJ databases">
        <title>Characteristics and genome of n-alkane degrading marine bacteria Gordonia iterans isolated from crude oil contaminated in Tae-an, South Korea.</title>
        <authorList>
            <person name="Lee S.-S."/>
            <person name="Kim H."/>
        </authorList>
    </citation>
    <scope>NUCLEOTIDE SEQUENCE [LARGE SCALE GENOMIC DNA]</scope>
    <source>
        <strain evidence="1 2">Co17</strain>
    </source>
</reference>
<sequence>MCDDLERLRRWAGSGGMVRILGDAGGRLSVGLLTCDGGEEMERIVTADPEVRRWCTEHAET</sequence>